<feature type="signal peptide" evidence="2">
    <location>
        <begin position="1"/>
        <end position="27"/>
    </location>
</feature>
<dbReference type="Proteomes" id="UP001500325">
    <property type="component" value="Unassembled WGS sequence"/>
</dbReference>
<evidence type="ECO:0008006" key="5">
    <source>
        <dbReference type="Google" id="ProtNLM"/>
    </source>
</evidence>
<gene>
    <name evidence="3" type="ORF">GCM10023215_17890</name>
</gene>
<feature type="chain" id="PRO_5046887093" description="Lipoprotein" evidence="2">
    <location>
        <begin position="28"/>
        <end position="328"/>
    </location>
</feature>
<reference evidence="4" key="1">
    <citation type="journal article" date="2019" name="Int. J. Syst. Evol. Microbiol.">
        <title>The Global Catalogue of Microorganisms (GCM) 10K type strain sequencing project: providing services to taxonomists for standard genome sequencing and annotation.</title>
        <authorList>
            <consortium name="The Broad Institute Genomics Platform"/>
            <consortium name="The Broad Institute Genome Sequencing Center for Infectious Disease"/>
            <person name="Wu L."/>
            <person name="Ma J."/>
        </authorList>
    </citation>
    <scope>NUCLEOTIDE SEQUENCE [LARGE SCALE GENOMIC DNA]</scope>
    <source>
        <strain evidence="4">JCM 18055</strain>
    </source>
</reference>
<keyword evidence="2" id="KW-0732">Signal</keyword>
<dbReference type="PROSITE" id="PS51257">
    <property type="entry name" value="PROKAR_LIPOPROTEIN"/>
    <property type="match status" value="1"/>
</dbReference>
<dbReference type="EMBL" id="BAABIC010000005">
    <property type="protein sequence ID" value="GAA4683799.1"/>
    <property type="molecule type" value="Genomic_DNA"/>
</dbReference>
<organism evidence="3 4">
    <name type="scientific">Pseudonocardia yuanmonensis</name>
    <dbReference type="NCBI Taxonomy" id="1095914"/>
    <lineage>
        <taxon>Bacteria</taxon>
        <taxon>Bacillati</taxon>
        <taxon>Actinomycetota</taxon>
        <taxon>Actinomycetes</taxon>
        <taxon>Pseudonocardiales</taxon>
        <taxon>Pseudonocardiaceae</taxon>
        <taxon>Pseudonocardia</taxon>
    </lineage>
</organism>
<feature type="region of interest" description="Disordered" evidence="1">
    <location>
        <begin position="41"/>
        <end position="70"/>
    </location>
</feature>
<proteinExistence type="predicted"/>
<dbReference type="RefSeq" id="WP_345379697.1">
    <property type="nucleotide sequence ID" value="NZ_BAABIC010000005.1"/>
</dbReference>
<evidence type="ECO:0000313" key="4">
    <source>
        <dbReference type="Proteomes" id="UP001500325"/>
    </source>
</evidence>
<sequence>MAATRRIRFLLPLVGCLLVLVACATSAAAPLDAAAPSPAEAPAATLAPTPAPTPAPTSAPPPVPELPGGGHTLFPGRTMVALYGHPGAPAMGVLGEQGVDASVQRARDLAAQYAPLAGEPVVPAFEIITTVATSAPGADGDYSAESAPEELVPWVDAAAAAGMYVVLDLQPGRSDFPSQARRYTDLLRRPNVGLALDPEWRLRPGQKHRIQVGWVDAAEVNAVATWLADLTREARLPQKLLMLHQFQPQMIRNREQLVTDRDELSVVLHADGFGTRAEKLETWNRLHQAVPPGVTWGWKNFHDEDRPMFDPAETLAVGPGRPVFVSYQ</sequence>
<evidence type="ECO:0000313" key="3">
    <source>
        <dbReference type="EMBL" id="GAA4683799.1"/>
    </source>
</evidence>
<protein>
    <recommendedName>
        <fullName evidence="5">Lipoprotein</fullName>
    </recommendedName>
</protein>
<feature type="compositionally biased region" description="Pro residues" evidence="1">
    <location>
        <begin position="49"/>
        <end position="65"/>
    </location>
</feature>
<name>A0ABP8WAE3_9PSEU</name>
<accession>A0ABP8WAE3</accession>
<comment type="caution">
    <text evidence="3">The sequence shown here is derived from an EMBL/GenBank/DDBJ whole genome shotgun (WGS) entry which is preliminary data.</text>
</comment>
<evidence type="ECO:0000256" key="2">
    <source>
        <dbReference type="SAM" id="SignalP"/>
    </source>
</evidence>
<keyword evidence="4" id="KW-1185">Reference proteome</keyword>
<evidence type="ECO:0000256" key="1">
    <source>
        <dbReference type="SAM" id="MobiDB-lite"/>
    </source>
</evidence>